<evidence type="ECO:0000313" key="1">
    <source>
        <dbReference type="EMBL" id="KAA2371449.1"/>
    </source>
</evidence>
<sequence length="89" mass="10014">MCCIKHCISICKFLKNIFGGQTGDKISHTKRKKNNKTTSQKNVLNCKRHGLSLAIILLCLSSSLGCRVRFCIISETPKAIVLHTKRKKQ</sequence>
<proteinExistence type="predicted"/>
<dbReference type="EMBL" id="VVXK01000003">
    <property type="protein sequence ID" value="KAA2371449.1"/>
    <property type="molecule type" value="Genomic_DNA"/>
</dbReference>
<evidence type="ECO:0000313" key="2">
    <source>
        <dbReference type="Proteomes" id="UP000323567"/>
    </source>
</evidence>
<organism evidence="1 2">
    <name type="scientific">Alistipes shahii</name>
    <dbReference type="NCBI Taxonomy" id="328814"/>
    <lineage>
        <taxon>Bacteria</taxon>
        <taxon>Pseudomonadati</taxon>
        <taxon>Bacteroidota</taxon>
        <taxon>Bacteroidia</taxon>
        <taxon>Bacteroidales</taxon>
        <taxon>Rikenellaceae</taxon>
        <taxon>Alistipes</taxon>
    </lineage>
</organism>
<gene>
    <name evidence="1" type="ORF">F2Y13_03475</name>
</gene>
<name>A0A5B3GEK8_9BACT</name>
<comment type="caution">
    <text evidence="1">The sequence shown here is derived from an EMBL/GenBank/DDBJ whole genome shotgun (WGS) entry which is preliminary data.</text>
</comment>
<reference evidence="1 2" key="1">
    <citation type="journal article" date="2019" name="Nat. Med.">
        <title>A library of human gut bacterial isolates paired with longitudinal multiomics data enables mechanistic microbiome research.</title>
        <authorList>
            <person name="Poyet M."/>
            <person name="Groussin M."/>
            <person name="Gibbons S.M."/>
            <person name="Avila-Pacheco J."/>
            <person name="Jiang X."/>
            <person name="Kearney S.M."/>
            <person name="Perrotta A.R."/>
            <person name="Berdy B."/>
            <person name="Zhao S."/>
            <person name="Lieberman T.D."/>
            <person name="Swanson P.K."/>
            <person name="Smith M."/>
            <person name="Roesemann S."/>
            <person name="Alexander J.E."/>
            <person name="Rich S.A."/>
            <person name="Livny J."/>
            <person name="Vlamakis H."/>
            <person name="Clish C."/>
            <person name="Bullock K."/>
            <person name="Deik A."/>
            <person name="Scott J."/>
            <person name="Pierce K.A."/>
            <person name="Xavier R.J."/>
            <person name="Alm E.J."/>
        </authorList>
    </citation>
    <scope>NUCLEOTIDE SEQUENCE [LARGE SCALE GENOMIC DNA]</scope>
    <source>
        <strain evidence="1 2">BIOML-A2</strain>
    </source>
</reference>
<dbReference type="Proteomes" id="UP000323567">
    <property type="component" value="Unassembled WGS sequence"/>
</dbReference>
<protein>
    <submittedName>
        <fullName evidence="1">Uncharacterized protein</fullName>
    </submittedName>
</protein>
<dbReference type="AlphaFoldDB" id="A0A5B3GEK8"/>
<accession>A0A5B3GEK8</accession>